<reference evidence="3 4" key="2">
    <citation type="journal article" date="2016" name="Int. J. Syst. Evol. Microbiol.">
        <title>Paenibacillus bovis sp. nov., isolated from raw yak (Bos grunniens) milk.</title>
        <authorList>
            <person name="Gao C."/>
            <person name="Han J."/>
            <person name="Liu Z."/>
            <person name="Xu X."/>
            <person name="Hang F."/>
            <person name="Wu Z."/>
        </authorList>
    </citation>
    <scope>NUCLEOTIDE SEQUENCE [LARGE SCALE GENOMIC DNA]</scope>
    <source>
        <strain evidence="3 4">BD3526</strain>
    </source>
</reference>
<dbReference type="STRING" id="1616788.AR543_06290"/>
<dbReference type="PROSITE" id="PS51257">
    <property type="entry name" value="PROKAR_LIPOPROTEIN"/>
    <property type="match status" value="1"/>
</dbReference>
<dbReference type="SUPFAM" id="SSF55383">
    <property type="entry name" value="Copper amine oxidase, domain N"/>
    <property type="match status" value="1"/>
</dbReference>
<dbReference type="OrthoDB" id="2005648at2"/>
<dbReference type="RefSeq" id="WP_060532770.1">
    <property type="nucleotide sequence ID" value="NZ_CP013023.1"/>
</dbReference>
<evidence type="ECO:0000256" key="1">
    <source>
        <dbReference type="SAM" id="SignalP"/>
    </source>
</evidence>
<feature type="signal peptide" evidence="1">
    <location>
        <begin position="1"/>
        <end position="30"/>
    </location>
</feature>
<gene>
    <name evidence="3" type="ORF">AR543_06290</name>
</gene>
<dbReference type="InterPro" id="IPR012854">
    <property type="entry name" value="Cu_amine_oxidase-like_N"/>
</dbReference>
<dbReference type="KEGG" id="pbv:AR543_06290"/>
<feature type="domain" description="Copper amine oxidase-like N-terminal" evidence="2">
    <location>
        <begin position="41"/>
        <end position="147"/>
    </location>
</feature>
<dbReference type="EMBL" id="CP013023">
    <property type="protein sequence ID" value="ANF95646.1"/>
    <property type="molecule type" value="Genomic_DNA"/>
</dbReference>
<organism evidence="3 4">
    <name type="scientific">Paenibacillus bovis</name>
    <dbReference type="NCBI Taxonomy" id="1616788"/>
    <lineage>
        <taxon>Bacteria</taxon>
        <taxon>Bacillati</taxon>
        <taxon>Bacillota</taxon>
        <taxon>Bacilli</taxon>
        <taxon>Bacillales</taxon>
        <taxon>Paenibacillaceae</taxon>
        <taxon>Paenibacillus</taxon>
    </lineage>
</organism>
<keyword evidence="4" id="KW-1185">Reference proteome</keyword>
<reference evidence="4" key="1">
    <citation type="submission" date="2015-10" db="EMBL/GenBank/DDBJ databases">
        <title>Genome of Paenibacillus bovis sp. nov.</title>
        <authorList>
            <person name="Wu Z."/>
            <person name="Gao C."/>
            <person name="Liu Z."/>
            <person name="Zheng H."/>
        </authorList>
    </citation>
    <scope>NUCLEOTIDE SEQUENCE [LARGE SCALE GENOMIC DNA]</scope>
    <source>
        <strain evidence="4">BD3526</strain>
    </source>
</reference>
<protein>
    <recommendedName>
        <fullName evidence="2">Copper amine oxidase-like N-terminal domain-containing protein</fullName>
    </recommendedName>
</protein>
<name>A0A172ZDB5_9BACL</name>
<dbReference type="Proteomes" id="UP000078148">
    <property type="component" value="Chromosome"/>
</dbReference>
<feature type="chain" id="PRO_5008005760" description="Copper amine oxidase-like N-terminal domain-containing protein" evidence="1">
    <location>
        <begin position="31"/>
        <end position="311"/>
    </location>
</feature>
<keyword evidence="1" id="KW-0732">Signal</keyword>
<evidence type="ECO:0000259" key="2">
    <source>
        <dbReference type="Pfam" id="PF07833"/>
    </source>
</evidence>
<dbReference type="Pfam" id="PF07833">
    <property type="entry name" value="Cu_amine_oxidN1"/>
    <property type="match status" value="1"/>
</dbReference>
<accession>A0A172ZDB5</accession>
<sequence>MKLFTKAILTSSLSVALLAGSCAGMSNAHAAGSKGDISIIVNNETANVDVTPYIRDGATLVPLNAIKTIPDVQISWNNNSKIVTVNNNGQKSTLKAGSTTATIIGHQVKLTSAAEMKNGRIMVPIRFITAAADAYAYWNAGQRVVYVAKPSATLAKQLQSSDTATARNASIRFPAVDKTGTLLETPETGDNMLYTTYFPKNKVDEFFKQHMDIVNYYRIINNHTELLWSAKVDLKQQVKNTNLPIIPYKIIEFKGKMPSIPTGGVYFAFSLPGAFHYGIIDKNGKATELPTATPEQSQQGIFNILEEEQLK</sequence>
<dbReference type="InterPro" id="IPR036582">
    <property type="entry name" value="Mao_N_sf"/>
</dbReference>
<evidence type="ECO:0000313" key="3">
    <source>
        <dbReference type="EMBL" id="ANF95646.1"/>
    </source>
</evidence>
<proteinExistence type="predicted"/>
<dbReference type="AlphaFoldDB" id="A0A172ZDB5"/>
<evidence type="ECO:0000313" key="4">
    <source>
        <dbReference type="Proteomes" id="UP000078148"/>
    </source>
</evidence>
<dbReference type="Gene3D" id="3.30.457.10">
    <property type="entry name" value="Copper amine oxidase-like, N-terminal domain"/>
    <property type="match status" value="1"/>
</dbReference>